<dbReference type="InterPro" id="IPR000873">
    <property type="entry name" value="AMP-dep_synth/lig_dom"/>
</dbReference>
<dbReference type="NCBIfam" id="NF045666">
    <property type="entry name" value="DVU1553_fam_AMP"/>
    <property type="match status" value="1"/>
</dbReference>
<keyword evidence="3" id="KW-1185">Reference proteome</keyword>
<dbReference type="RefSeq" id="WP_226377928.1">
    <property type="nucleotide sequence ID" value="NZ_AP023213.1"/>
</dbReference>
<gene>
    <name evidence="2" type="ORF">GEOBRER4_n1708</name>
</gene>
<sequence length="465" mass="51343">MKKTPLEEWLRGKVAGNHDGTLAEQIDRYQLMKLRETVAYVREKSPFYCDLFSGIDSGSAMDLENFSRLPFTTADDLREQGRRMLCTSQDEIERVVTLHSSGTTGQPKRIFFTAEDLEATVDFFAHGMATLVDPGATVIVFLPGELRDSVGDLLARALVRTKVNPVVWGPVRDPAAARAEIMKHPRPCLVGIPTQMLALARGDLEGAIPRGWVESVLLSTDYVPEAIERELEQLWGCRVLTHYGMTETGLGGGVECQAAEGYHLREADLYTEIIDPGTGLAVANGEEGEVVFTTLSRRGMPLVRYRTGDLARLIKDPCPCGTVLKRLGRVQGRIAAEVSLKDGRRLRMSDLDETLFAIPGVLDYMAELEVRVGRDQLRLCFQTVEGEEAQVARKARSALLSHDATSALWRDKVLALGSIGFSPAGWPGTGVAKRQILDRRGDSFTLTASRHIHASRLNEGKRINR</sequence>
<protein>
    <submittedName>
        <fullName evidence="2">Coenzyme A ligase</fullName>
    </submittedName>
</protein>
<accession>A0A6S6LZ94</accession>
<reference evidence="2 3" key="1">
    <citation type="submission" date="2020-06" db="EMBL/GenBank/DDBJ databases">
        <title>Interaction of electrochemicaly active bacteria, Geobacter bremensis R4 on different carbon anode.</title>
        <authorList>
            <person name="Meng L."/>
            <person name="Yoshida N."/>
        </authorList>
    </citation>
    <scope>NUCLEOTIDE SEQUENCE [LARGE SCALE GENOMIC DNA]</scope>
    <source>
        <strain evidence="2 3">R4</strain>
    </source>
</reference>
<evidence type="ECO:0000313" key="3">
    <source>
        <dbReference type="Proteomes" id="UP000515472"/>
    </source>
</evidence>
<keyword evidence="2" id="KW-0436">Ligase</keyword>
<dbReference type="KEGG" id="gbn:GEOBRER4_16430"/>
<evidence type="ECO:0000259" key="1">
    <source>
        <dbReference type="Pfam" id="PF00501"/>
    </source>
</evidence>
<dbReference type="Gene3D" id="3.40.50.12780">
    <property type="entry name" value="N-terminal domain of ligase-like"/>
    <property type="match status" value="1"/>
</dbReference>
<evidence type="ECO:0000313" key="2">
    <source>
        <dbReference type="EMBL" id="BCG46893.1"/>
    </source>
</evidence>
<feature type="domain" description="AMP-dependent synthetase/ligase" evidence="1">
    <location>
        <begin position="95"/>
        <end position="292"/>
    </location>
</feature>
<dbReference type="AlphaFoldDB" id="A0A6S6LZ94"/>
<dbReference type="PANTHER" id="PTHR43845">
    <property type="entry name" value="BLR5969 PROTEIN"/>
    <property type="match status" value="1"/>
</dbReference>
<organism evidence="2 3">
    <name type="scientific">Citrifermentans bremense</name>
    <dbReference type="NCBI Taxonomy" id="60035"/>
    <lineage>
        <taxon>Bacteria</taxon>
        <taxon>Pseudomonadati</taxon>
        <taxon>Thermodesulfobacteriota</taxon>
        <taxon>Desulfuromonadia</taxon>
        <taxon>Geobacterales</taxon>
        <taxon>Geobacteraceae</taxon>
        <taxon>Citrifermentans</taxon>
    </lineage>
</organism>
<dbReference type="Pfam" id="PF00501">
    <property type="entry name" value="AMP-binding"/>
    <property type="match status" value="1"/>
</dbReference>
<dbReference type="Proteomes" id="UP000515472">
    <property type="component" value="Chromosome"/>
</dbReference>
<name>A0A6S6LZ94_9BACT</name>
<dbReference type="InterPro" id="IPR042099">
    <property type="entry name" value="ANL_N_sf"/>
</dbReference>
<dbReference type="PANTHER" id="PTHR43845:SF1">
    <property type="entry name" value="BLR5969 PROTEIN"/>
    <property type="match status" value="1"/>
</dbReference>
<dbReference type="GO" id="GO:0016874">
    <property type="term" value="F:ligase activity"/>
    <property type="evidence" value="ECO:0007669"/>
    <property type="project" value="UniProtKB-KW"/>
</dbReference>
<dbReference type="EMBL" id="AP023213">
    <property type="protein sequence ID" value="BCG46893.1"/>
    <property type="molecule type" value="Genomic_DNA"/>
</dbReference>
<proteinExistence type="predicted"/>
<dbReference type="SUPFAM" id="SSF56801">
    <property type="entry name" value="Acetyl-CoA synthetase-like"/>
    <property type="match status" value="1"/>
</dbReference>